<feature type="domain" description="GH18" evidence="12">
    <location>
        <begin position="44"/>
        <end position="410"/>
    </location>
</feature>
<keyword evidence="5" id="KW-0146">Chitin degradation</keyword>
<comment type="caution">
    <text evidence="13">The sequence shown here is derived from an EMBL/GenBank/DDBJ whole genome shotgun (WGS) entry which is preliminary data.</text>
</comment>
<keyword evidence="8 10" id="KW-0326">Glycosidase</keyword>
<evidence type="ECO:0000256" key="10">
    <source>
        <dbReference type="RuleBase" id="RU000489"/>
    </source>
</evidence>
<dbReference type="AlphaFoldDB" id="A0A2G7FPA5"/>
<dbReference type="SMART" id="SM00636">
    <property type="entry name" value="Glyco_18"/>
    <property type="match status" value="1"/>
</dbReference>
<dbReference type="InterPro" id="IPR001223">
    <property type="entry name" value="Glyco_hydro18_cat"/>
</dbReference>
<dbReference type="FunFam" id="3.20.20.80:FF:000095">
    <property type="entry name" value="Endochitinase B1"/>
    <property type="match status" value="1"/>
</dbReference>
<dbReference type="GO" id="GO:0000272">
    <property type="term" value="P:polysaccharide catabolic process"/>
    <property type="evidence" value="ECO:0007669"/>
    <property type="project" value="UniProtKB-KW"/>
</dbReference>
<dbReference type="InterPro" id="IPR001579">
    <property type="entry name" value="Glyco_hydro_18_chit_AS"/>
</dbReference>
<evidence type="ECO:0000256" key="8">
    <source>
        <dbReference type="ARBA" id="ARBA00023295"/>
    </source>
</evidence>
<dbReference type="PROSITE" id="PS51910">
    <property type="entry name" value="GH18_2"/>
    <property type="match status" value="1"/>
</dbReference>
<comment type="similarity">
    <text evidence="2">Belongs to the glycosyl hydrolase 18 family. Chitinase class V subfamily.</text>
</comment>
<feature type="signal peptide" evidence="11">
    <location>
        <begin position="1"/>
        <end position="23"/>
    </location>
</feature>
<feature type="chain" id="PRO_5013862713" description="chitinase" evidence="11">
    <location>
        <begin position="24"/>
        <end position="435"/>
    </location>
</feature>
<dbReference type="Gene3D" id="3.20.20.80">
    <property type="entry name" value="Glycosidases"/>
    <property type="match status" value="1"/>
</dbReference>
<name>A0A2G7FPA5_9EURO</name>
<evidence type="ECO:0000259" key="12">
    <source>
        <dbReference type="PROSITE" id="PS51910"/>
    </source>
</evidence>
<accession>A0A2G7FPA5</accession>
<evidence type="ECO:0000256" key="11">
    <source>
        <dbReference type="SAM" id="SignalP"/>
    </source>
</evidence>
<dbReference type="GO" id="GO:0008061">
    <property type="term" value="F:chitin binding"/>
    <property type="evidence" value="ECO:0007669"/>
    <property type="project" value="InterPro"/>
</dbReference>
<dbReference type="GO" id="GO:0008843">
    <property type="term" value="F:endochitinase activity"/>
    <property type="evidence" value="ECO:0007669"/>
    <property type="project" value="UniProtKB-EC"/>
</dbReference>
<dbReference type="FunFam" id="3.10.50.10:FF:000005">
    <property type="entry name" value="Endochitinase B1"/>
    <property type="match status" value="1"/>
</dbReference>
<proteinExistence type="inferred from homology"/>
<dbReference type="EMBL" id="NEXV01000528">
    <property type="protein sequence ID" value="PIG82115.1"/>
    <property type="molecule type" value="Genomic_DNA"/>
</dbReference>
<dbReference type="InterPro" id="IPR029070">
    <property type="entry name" value="Chitinase_insertion_sf"/>
</dbReference>
<evidence type="ECO:0000256" key="9">
    <source>
        <dbReference type="ARBA" id="ARBA00023326"/>
    </source>
</evidence>
<evidence type="ECO:0000313" key="14">
    <source>
        <dbReference type="Proteomes" id="UP000231358"/>
    </source>
</evidence>
<gene>
    <name evidence="13" type="ORF">AARAC_000054</name>
</gene>
<evidence type="ECO:0000256" key="4">
    <source>
        <dbReference type="ARBA" id="ARBA00022801"/>
    </source>
</evidence>
<evidence type="ECO:0000256" key="1">
    <source>
        <dbReference type="ARBA" id="ARBA00000822"/>
    </source>
</evidence>
<evidence type="ECO:0000313" key="13">
    <source>
        <dbReference type="EMBL" id="PIG82115.1"/>
    </source>
</evidence>
<keyword evidence="7" id="KW-0119">Carbohydrate metabolism</keyword>
<dbReference type="GO" id="GO:0005576">
    <property type="term" value="C:extracellular region"/>
    <property type="evidence" value="ECO:0007669"/>
    <property type="project" value="TreeGrafter"/>
</dbReference>
<dbReference type="Pfam" id="PF00704">
    <property type="entry name" value="Glyco_hydro_18"/>
    <property type="match status" value="1"/>
</dbReference>
<evidence type="ECO:0000256" key="3">
    <source>
        <dbReference type="ARBA" id="ARBA00012729"/>
    </source>
</evidence>
<dbReference type="InterPro" id="IPR050314">
    <property type="entry name" value="Glycosyl_Hydrlase_18"/>
</dbReference>
<keyword evidence="9" id="KW-0624">Polysaccharide degradation</keyword>
<keyword evidence="4 10" id="KW-0378">Hydrolase</keyword>
<organism evidence="13 14">
    <name type="scientific">Aspergillus arachidicola</name>
    <dbReference type="NCBI Taxonomy" id="656916"/>
    <lineage>
        <taxon>Eukaryota</taxon>
        <taxon>Fungi</taxon>
        <taxon>Dikarya</taxon>
        <taxon>Ascomycota</taxon>
        <taxon>Pezizomycotina</taxon>
        <taxon>Eurotiomycetes</taxon>
        <taxon>Eurotiomycetidae</taxon>
        <taxon>Eurotiales</taxon>
        <taxon>Aspergillaceae</taxon>
        <taxon>Aspergillus</taxon>
        <taxon>Aspergillus subgen. Circumdati</taxon>
    </lineage>
</organism>
<dbReference type="CDD" id="cd06548">
    <property type="entry name" value="GH18_chitinase"/>
    <property type="match status" value="1"/>
</dbReference>
<sequence>MRFSSRIFFSLTVVLSWAWLAHGVAISKHEGRDEVQGAPAASGYRSVAYFVNWAIYGRKHNPQDIEIDQLTHINYAFANVRPETGEVYMTDSFADIDKHYPGDTWSEPGNNVYGCIKQMYLMKKKNRNLKVLLSIGGWTYSPNFAQAASTDAGRKMFADTSVKLLSDLGFDGIDVDWEYPDNDQQANDYVLLLKQIRTVRPFRSQKHAKGKHFLLTIATSAGPEKIQKLHLKDMDAQLDFWNLMAYDYVGSLFANFTGHQANVYPDNSNPNSTPFSTQAAIDMYLQGGVAANKIVLGMPLYGRSFANTDGLGKAFTPDSDGSWESGVYDYKALPFPGAEVHEMENILASYSYDSKQKRLISYDTPKIVQLKAGYIKKLGLGGSMWWETSSDKSGTSESLIRTAVNAVGGTGAFEKVENELDYPASQYENLKKGMN</sequence>
<comment type="catalytic activity">
    <reaction evidence="1">
        <text>Random endo-hydrolysis of N-acetyl-beta-D-glucosaminide (1-&gt;4)-beta-linkages in chitin and chitodextrins.</text>
        <dbReference type="EC" id="3.2.1.14"/>
    </reaction>
</comment>
<dbReference type="PANTHER" id="PTHR11177:SF317">
    <property type="entry name" value="CHITINASE 12-RELATED"/>
    <property type="match status" value="1"/>
</dbReference>
<dbReference type="PROSITE" id="PS01095">
    <property type="entry name" value="GH18_1"/>
    <property type="match status" value="1"/>
</dbReference>
<dbReference type="EC" id="3.2.1.14" evidence="3"/>
<dbReference type="STRING" id="656916.A0A2G7FPA5"/>
<dbReference type="InterPro" id="IPR017853">
    <property type="entry name" value="GH"/>
</dbReference>
<protein>
    <recommendedName>
        <fullName evidence="3">chitinase</fullName>
        <ecNumber evidence="3">3.2.1.14</ecNumber>
    </recommendedName>
</protein>
<dbReference type="PANTHER" id="PTHR11177">
    <property type="entry name" value="CHITINASE"/>
    <property type="match status" value="1"/>
</dbReference>
<reference evidence="13 14" key="1">
    <citation type="submission" date="2017-05" db="EMBL/GenBank/DDBJ databases">
        <title>Genome sequence for an aflatoxigenic pathogen of Argentinian peanut, Aspergillus arachidicola.</title>
        <authorList>
            <person name="Moore G."/>
            <person name="Beltz S.B."/>
            <person name="Mack B.M."/>
        </authorList>
    </citation>
    <scope>NUCLEOTIDE SEQUENCE [LARGE SCALE GENOMIC DNA]</scope>
    <source>
        <strain evidence="13 14">CBS 117610</strain>
    </source>
</reference>
<dbReference type="InterPro" id="IPR011583">
    <property type="entry name" value="Chitinase_II/V-like_cat"/>
</dbReference>
<keyword evidence="6" id="KW-0325">Glycoprotein</keyword>
<dbReference type="GO" id="GO:0006032">
    <property type="term" value="P:chitin catabolic process"/>
    <property type="evidence" value="ECO:0007669"/>
    <property type="project" value="UniProtKB-KW"/>
</dbReference>
<dbReference type="Gene3D" id="3.10.50.10">
    <property type="match status" value="1"/>
</dbReference>
<evidence type="ECO:0000256" key="6">
    <source>
        <dbReference type="ARBA" id="ARBA00023180"/>
    </source>
</evidence>
<evidence type="ECO:0000256" key="5">
    <source>
        <dbReference type="ARBA" id="ARBA00023024"/>
    </source>
</evidence>
<dbReference type="SUPFAM" id="SSF54556">
    <property type="entry name" value="Chitinase insertion domain"/>
    <property type="match status" value="1"/>
</dbReference>
<keyword evidence="11" id="KW-0732">Signal</keyword>
<dbReference type="Proteomes" id="UP000231358">
    <property type="component" value="Unassembled WGS sequence"/>
</dbReference>
<evidence type="ECO:0000256" key="2">
    <source>
        <dbReference type="ARBA" id="ARBA00008682"/>
    </source>
</evidence>
<evidence type="ECO:0000256" key="7">
    <source>
        <dbReference type="ARBA" id="ARBA00023277"/>
    </source>
</evidence>
<dbReference type="SUPFAM" id="SSF51445">
    <property type="entry name" value="(Trans)glycosidases"/>
    <property type="match status" value="1"/>
</dbReference>
<keyword evidence="14" id="KW-1185">Reference proteome</keyword>